<keyword evidence="2 6" id="KW-0812">Transmembrane</keyword>
<keyword evidence="9" id="KW-1185">Reference proteome</keyword>
<evidence type="ECO:0000256" key="3">
    <source>
        <dbReference type="ARBA" id="ARBA00022989"/>
    </source>
</evidence>
<evidence type="ECO:0000256" key="2">
    <source>
        <dbReference type="ARBA" id="ARBA00022692"/>
    </source>
</evidence>
<dbReference type="InterPro" id="IPR020846">
    <property type="entry name" value="MFS_dom"/>
</dbReference>
<feature type="transmembrane region" description="Helical" evidence="6">
    <location>
        <begin position="50"/>
        <end position="76"/>
    </location>
</feature>
<gene>
    <name evidence="8" type="ORF">JI435_002220</name>
</gene>
<dbReference type="Pfam" id="PF07690">
    <property type="entry name" value="MFS_1"/>
    <property type="match status" value="1"/>
</dbReference>
<protein>
    <recommendedName>
        <fullName evidence="7">Major facilitator superfamily (MFS) profile domain-containing protein</fullName>
    </recommendedName>
</protein>
<proteinExistence type="predicted"/>
<feature type="transmembrane region" description="Helical" evidence="6">
    <location>
        <begin position="179"/>
        <end position="199"/>
    </location>
</feature>
<feature type="transmembrane region" description="Helical" evidence="6">
    <location>
        <begin position="88"/>
        <end position="105"/>
    </location>
</feature>
<evidence type="ECO:0000256" key="1">
    <source>
        <dbReference type="ARBA" id="ARBA00004141"/>
    </source>
</evidence>
<dbReference type="Gene3D" id="1.20.1250.20">
    <property type="entry name" value="MFS general substrate transporter like domains"/>
    <property type="match status" value="1"/>
</dbReference>
<feature type="transmembrane region" description="Helical" evidence="6">
    <location>
        <begin position="484"/>
        <end position="504"/>
    </location>
</feature>
<dbReference type="PROSITE" id="PS50850">
    <property type="entry name" value="MFS"/>
    <property type="match status" value="1"/>
</dbReference>
<feature type="transmembrane region" description="Helical" evidence="6">
    <location>
        <begin position="301"/>
        <end position="326"/>
    </location>
</feature>
<evidence type="ECO:0000313" key="8">
    <source>
        <dbReference type="EMBL" id="QRC90701.1"/>
    </source>
</evidence>
<reference evidence="9" key="1">
    <citation type="journal article" date="2021" name="BMC Genomics">
        <title>Chromosome-level genome assembly and manually-curated proteome of model necrotroph Parastagonospora nodorum Sn15 reveals a genome-wide trove of candidate effector homologs, and redundancy of virulence-related functions within an accessory chromosome.</title>
        <authorList>
            <person name="Bertazzoni S."/>
            <person name="Jones D.A.B."/>
            <person name="Phan H.T."/>
            <person name="Tan K.-C."/>
            <person name="Hane J.K."/>
        </authorList>
    </citation>
    <scope>NUCLEOTIDE SEQUENCE [LARGE SCALE GENOMIC DNA]</scope>
    <source>
        <strain evidence="9">SN15 / ATCC MYA-4574 / FGSC 10173)</strain>
    </source>
</reference>
<feature type="transmembrane region" description="Helical" evidence="6">
    <location>
        <begin position="205"/>
        <end position="225"/>
    </location>
</feature>
<feature type="transmembrane region" description="Helical" evidence="6">
    <location>
        <begin position="117"/>
        <end position="134"/>
    </location>
</feature>
<feature type="transmembrane region" description="Helical" evidence="6">
    <location>
        <begin position="386"/>
        <end position="407"/>
    </location>
</feature>
<feature type="transmembrane region" description="Helical" evidence="6">
    <location>
        <begin position="413"/>
        <end position="438"/>
    </location>
</feature>
<dbReference type="SUPFAM" id="SSF103473">
    <property type="entry name" value="MFS general substrate transporter"/>
    <property type="match status" value="1"/>
</dbReference>
<accession>A0A7U2EPN7</accession>
<evidence type="ECO:0000259" key="7">
    <source>
        <dbReference type="PROSITE" id="PS50850"/>
    </source>
</evidence>
<evidence type="ECO:0000256" key="4">
    <source>
        <dbReference type="ARBA" id="ARBA00023136"/>
    </source>
</evidence>
<dbReference type="InterPro" id="IPR011701">
    <property type="entry name" value="MFS"/>
</dbReference>
<feature type="domain" description="Major facilitator superfamily (MFS) profile" evidence="7">
    <location>
        <begin position="51"/>
        <end position="507"/>
    </location>
</feature>
<keyword evidence="3 6" id="KW-1133">Transmembrane helix</keyword>
<evidence type="ECO:0000313" key="9">
    <source>
        <dbReference type="Proteomes" id="UP000663193"/>
    </source>
</evidence>
<comment type="subcellular location">
    <subcellularLocation>
        <location evidence="1">Membrane</location>
        <topology evidence="1">Multi-pass membrane protein</topology>
    </subcellularLocation>
</comment>
<organism evidence="8 9">
    <name type="scientific">Phaeosphaeria nodorum (strain SN15 / ATCC MYA-4574 / FGSC 10173)</name>
    <name type="common">Glume blotch fungus</name>
    <name type="synonym">Parastagonospora nodorum</name>
    <dbReference type="NCBI Taxonomy" id="321614"/>
    <lineage>
        <taxon>Eukaryota</taxon>
        <taxon>Fungi</taxon>
        <taxon>Dikarya</taxon>
        <taxon>Ascomycota</taxon>
        <taxon>Pezizomycotina</taxon>
        <taxon>Dothideomycetes</taxon>
        <taxon>Pleosporomycetidae</taxon>
        <taxon>Pleosporales</taxon>
        <taxon>Pleosporineae</taxon>
        <taxon>Phaeosphaeriaceae</taxon>
        <taxon>Parastagonospora</taxon>
    </lineage>
</organism>
<name>A0A7U2EPN7_PHANO</name>
<dbReference type="GO" id="GO:0016020">
    <property type="term" value="C:membrane"/>
    <property type="evidence" value="ECO:0007669"/>
    <property type="project" value="UniProtKB-SubCell"/>
</dbReference>
<feature type="region of interest" description="Disordered" evidence="5">
    <location>
        <begin position="234"/>
        <end position="269"/>
    </location>
</feature>
<evidence type="ECO:0000256" key="6">
    <source>
        <dbReference type="SAM" id="Phobius"/>
    </source>
</evidence>
<dbReference type="AlphaFoldDB" id="A0A7U2EPN7"/>
<feature type="transmembrane region" description="Helical" evidence="6">
    <location>
        <begin position="346"/>
        <end position="365"/>
    </location>
</feature>
<dbReference type="GO" id="GO:0022857">
    <property type="term" value="F:transmembrane transporter activity"/>
    <property type="evidence" value="ECO:0007669"/>
    <property type="project" value="InterPro"/>
</dbReference>
<dbReference type="VEuPathDB" id="FungiDB:JI435_002220"/>
<dbReference type="InterPro" id="IPR036259">
    <property type="entry name" value="MFS_trans_sf"/>
</dbReference>
<keyword evidence="4 6" id="KW-0472">Membrane</keyword>
<dbReference type="OrthoDB" id="268400at2759"/>
<dbReference type="PANTHER" id="PTHR23502">
    <property type="entry name" value="MAJOR FACILITATOR SUPERFAMILY"/>
    <property type="match status" value="1"/>
</dbReference>
<dbReference type="OMA" id="YGVVPWV"/>
<dbReference type="PANTHER" id="PTHR23502:SF181">
    <property type="entry name" value="MAJOR FACILITATOR SUPERFAMILY (MFS) PROFILE DOMAIN-CONTAINING PROTEIN"/>
    <property type="match status" value="1"/>
</dbReference>
<feature type="transmembrane region" description="Helical" evidence="6">
    <location>
        <begin position="450"/>
        <end position="472"/>
    </location>
</feature>
<dbReference type="EMBL" id="CP069023">
    <property type="protein sequence ID" value="QRC90701.1"/>
    <property type="molecule type" value="Genomic_DNA"/>
</dbReference>
<feature type="transmembrane region" description="Helical" evidence="6">
    <location>
        <begin position="146"/>
        <end position="167"/>
    </location>
</feature>
<dbReference type="Proteomes" id="UP000663193">
    <property type="component" value="Chromosome 1"/>
</dbReference>
<sequence>MRLRSLREIDWTDETVVMQQADTNASILVPFPSSLDPNDPLRWPTHKKNIAFVSVCAFTFLTNYAIAGLAPAFYVLSKQFDKSMTETSQLLLYPILVLGAFNFFWVPMANYFGKRPVFVFSSGLLCACYVWGATAQSFKSLLWSNITAAFAGSAIEALGASIVNDLFFLHERGAKMGIYMNSIAGGNTIGPLVCGFIVSNLSWRWHKSIAAILVGINFLCVVFFVPETRYDRTEKTEKGHTSRSNSQDKTAPPDVTSVRRMSDDSVPTQMPQKTFAQDLKLWSGTPETNLFKMFLRPFPMIAYPAVMYSFLTYSISLVVVIAVNILNPFVLQKPPYSWKPEINGLINIPGLVGNVFGAWAGGNLADMWCKHRTKIGNGIYDPESRLHLLITPFLLTTGGCILFGYGVDETLGWVSLFFGYGMISVALTAIPTVTLAYVSDCALAVNSDAFLLVSGLKNIVAFGFLFGIIPWAEEAGFVEIFGTMAGVFVGVVGVGAVLLIAFGARVRHASNSWKIILE</sequence>
<evidence type="ECO:0000256" key="5">
    <source>
        <dbReference type="SAM" id="MobiDB-lite"/>
    </source>
</evidence>